<evidence type="ECO:0000313" key="2">
    <source>
        <dbReference type="Proteomes" id="UP000095601"/>
    </source>
</evidence>
<comment type="caution">
    <text evidence="1">The sequence shown here is derived from an EMBL/GenBank/DDBJ whole genome shotgun (WGS) entry which is preliminary data.</text>
</comment>
<reference evidence="1 2" key="1">
    <citation type="submission" date="2016-09" db="EMBL/GenBank/DDBJ databases">
        <authorList>
            <person name="Capua I."/>
            <person name="De Benedictis P."/>
            <person name="Joannis T."/>
            <person name="Lombin L.H."/>
            <person name="Cattoli G."/>
        </authorList>
    </citation>
    <scope>NUCLEOTIDE SEQUENCE [LARGE SCALE GENOMIC DNA]</scope>
    <source>
        <strain evidence="1 2">NRS-1</strain>
    </source>
</reference>
<dbReference type="KEGG" id="cnr:EB819_12225"/>
<keyword evidence="2" id="KW-1185">Reference proteome</keyword>
<keyword evidence="1" id="KW-0808">Transferase</keyword>
<proteinExistence type="predicted"/>
<name>A0A1E5UC32_9FLAO</name>
<gene>
    <name evidence="1" type="ORF">BHF72_0544</name>
</gene>
<dbReference type="RefSeq" id="WP_069800132.1">
    <property type="nucleotide sequence ID" value="NZ_CP034157.1"/>
</dbReference>
<dbReference type="Proteomes" id="UP000095601">
    <property type="component" value="Unassembled WGS sequence"/>
</dbReference>
<dbReference type="STRING" id="237258.SAMN04489756_10877"/>
<dbReference type="GO" id="GO:0016740">
    <property type="term" value="F:transferase activity"/>
    <property type="evidence" value="ECO:0007669"/>
    <property type="project" value="UniProtKB-KW"/>
</dbReference>
<dbReference type="InterPro" id="IPR029044">
    <property type="entry name" value="Nucleotide-diphossugar_trans"/>
</dbReference>
<sequence>MVNIFIKSFNRPFYLDRCLQSIESFVEGDFCVKVLDDGTPEIYLSKIKEKHPKIEIIKSENYQNKVAAIAENLQFGKEIDGFTIPTNLWYRTAKNASEYFMMIEDDVWFTHKINVNDLQEICKKNQISLLKLGWLGNKKDDEFVEISEITEEILRVEPKNLLLFPEFFNDLFFYNKFKLFTILYKLGIVDNATKQKYWALNSILMGFWQKEYWLHIWKNAKGKVDEKQQLRNASNYYRKHQDNPNFIAKLEKEALKTTFQSSATNSYHKYGDDFDVNYFNHLINQAWLNGSFDEMQNFPKDFSLEYFEKFLNEKIDKTAFRNWVLKFKNQYKNLGCEVE</sequence>
<dbReference type="EMBL" id="MKGI01000077">
    <property type="protein sequence ID" value="OEL10452.1"/>
    <property type="molecule type" value="Genomic_DNA"/>
</dbReference>
<dbReference type="CDD" id="cd00761">
    <property type="entry name" value="Glyco_tranf_GTA_type"/>
    <property type="match status" value="1"/>
</dbReference>
<protein>
    <submittedName>
        <fullName evidence="1">Glycosyl transferase, family 2</fullName>
    </submittedName>
</protein>
<accession>A0A1E5UC32</accession>
<dbReference type="PATRIC" id="fig|237258.4.peg.726"/>
<dbReference type="SUPFAM" id="SSF53448">
    <property type="entry name" value="Nucleotide-diphospho-sugar transferases"/>
    <property type="match status" value="1"/>
</dbReference>
<dbReference type="AlphaFoldDB" id="A0A1E5UC32"/>
<evidence type="ECO:0000313" key="1">
    <source>
        <dbReference type="EMBL" id="OEL10452.1"/>
    </source>
</evidence>
<dbReference type="OrthoDB" id="1309140at2"/>
<organism evidence="1 2">
    <name type="scientific">Cloacibacterium normanense</name>
    <dbReference type="NCBI Taxonomy" id="237258"/>
    <lineage>
        <taxon>Bacteria</taxon>
        <taxon>Pseudomonadati</taxon>
        <taxon>Bacteroidota</taxon>
        <taxon>Flavobacteriia</taxon>
        <taxon>Flavobacteriales</taxon>
        <taxon>Weeksellaceae</taxon>
    </lineage>
</organism>
<dbReference type="Gene3D" id="3.90.550.10">
    <property type="entry name" value="Spore Coat Polysaccharide Biosynthesis Protein SpsA, Chain A"/>
    <property type="match status" value="1"/>
</dbReference>